<evidence type="ECO:0000256" key="5">
    <source>
        <dbReference type="ARBA" id="ARBA00022448"/>
    </source>
</evidence>
<dbReference type="SUPFAM" id="SSF47565">
    <property type="entry name" value="Insect pheromone/odorant-binding proteins"/>
    <property type="match status" value="1"/>
</dbReference>
<dbReference type="InterPro" id="IPR006170">
    <property type="entry name" value="PBP/GOBP"/>
</dbReference>
<evidence type="ECO:0000256" key="11">
    <source>
        <dbReference type="ARBA" id="ARBA00023157"/>
    </source>
</evidence>
<dbReference type="AlphaFoldDB" id="A0A195EYF4"/>
<comment type="similarity">
    <text evidence="2">Belongs to the PBP/GOBP family.</text>
</comment>
<evidence type="ECO:0000313" key="14">
    <source>
        <dbReference type="EMBL" id="KYN33166.1"/>
    </source>
</evidence>
<evidence type="ECO:0000256" key="4">
    <source>
        <dbReference type="ARBA" id="ARBA00018422"/>
    </source>
</evidence>
<keyword evidence="6" id="KW-0589">Pheromone response</keyword>
<keyword evidence="9" id="KW-0732">Signal</keyword>
<dbReference type="InterPro" id="IPR022354">
    <property type="entry name" value="Pheromone-bd_protein_Gp-9"/>
</dbReference>
<dbReference type="InterPro" id="IPR036728">
    <property type="entry name" value="PBP_GOBP_sf"/>
</dbReference>
<name>A0A195EYF4_9HYME</name>
<keyword evidence="15" id="KW-1185">Reference proteome</keyword>
<organism evidence="14 15">
    <name type="scientific">Trachymyrmex septentrionalis</name>
    <dbReference type="NCBI Taxonomy" id="34720"/>
    <lineage>
        <taxon>Eukaryota</taxon>
        <taxon>Metazoa</taxon>
        <taxon>Ecdysozoa</taxon>
        <taxon>Arthropoda</taxon>
        <taxon>Hexapoda</taxon>
        <taxon>Insecta</taxon>
        <taxon>Pterygota</taxon>
        <taxon>Neoptera</taxon>
        <taxon>Endopterygota</taxon>
        <taxon>Hymenoptera</taxon>
        <taxon>Apocrita</taxon>
        <taxon>Aculeata</taxon>
        <taxon>Formicoidea</taxon>
        <taxon>Formicidae</taxon>
        <taxon>Myrmicinae</taxon>
        <taxon>Trachymyrmex</taxon>
    </lineage>
</organism>
<evidence type="ECO:0000256" key="13">
    <source>
        <dbReference type="ARBA" id="ARBA00032377"/>
    </source>
</evidence>
<dbReference type="GO" id="GO:0035176">
    <property type="term" value="P:social behavior"/>
    <property type="evidence" value="ECO:0007669"/>
    <property type="project" value="InterPro"/>
</dbReference>
<comment type="subunit">
    <text evidence="3">Homodimer.</text>
</comment>
<dbReference type="EMBL" id="KQ981909">
    <property type="protein sequence ID" value="KYN33166.1"/>
    <property type="molecule type" value="Genomic_DNA"/>
</dbReference>
<evidence type="ECO:0000256" key="8">
    <source>
        <dbReference type="ARBA" id="ARBA00022610"/>
    </source>
</evidence>
<evidence type="ECO:0000256" key="6">
    <source>
        <dbReference type="ARBA" id="ARBA00022507"/>
    </source>
</evidence>
<sequence>DVMLTVHDITHDRYKSESEEKLNKNGCVMQCLLQKAGLASNAEYKVEKMHSEFIKKTGVQPGDQRLECLDTCINESKDLTEKCVKAFNLSACVIKFEHRHKHENDHEHDHEHENESAK</sequence>
<keyword evidence="11" id="KW-1015">Disulfide bond</keyword>
<gene>
    <name evidence="14" type="ORF">ALC56_12499</name>
</gene>
<keyword evidence="8" id="KW-0085">Behavior</keyword>
<evidence type="ECO:0000256" key="3">
    <source>
        <dbReference type="ARBA" id="ARBA00011738"/>
    </source>
</evidence>
<evidence type="ECO:0000256" key="1">
    <source>
        <dbReference type="ARBA" id="ARBA00004613"/>
    </source>
</evidence>
<dbReference type="GO" id="GO:0005550">
    <property type="term" value="F:pheromone binding"/>
    <property type="evidence" value="ECO:0007669"/>
    <property type="project" value="UniProtKB-KW"/>
</dbReference>
<keyword evidence="5" id="KW-0813">Transport</keyword>
<accession>A0A195EYF4</accession>
<comment type="subcellular location">
    <subcellularLocation>
        <location evidence="1">Secreted</location>
    </subcellularLocation>
</comment>
<dbReference type="Pfam" id="PF01395">
    <property type="entry name" value="PBP_GOBP"/>
    <property type="match status" value="1"/>
</dbReference>
<dbReference type="PRINTS" id="PR02007">
    <property type="entry name" value="ODORANTBPGP9"/>
</dbReference>
<evidence type="ECO:0000313" key="15">
    <source>
        <dbReference type="Proteomes" id="UP000078541"/>
    </source>
</evidence>
<dbReference type="Gene3D" id="1.10.238.20">
    <property type="entry name" value="Pheromone/general odorant binding protein domain"/>
    <property type="match status" value="1"/>
</dbReference>
<comment type="function">
    <text evidence="12">Colony queen number, a major feature of social organization, is associated with worker genotype for Gp-9. Colonies are headed by either a single reproductive queen (monogyne form) or multiple queens (polygyne form). Differences in worker Gp-9 genotypes between social forms may cause differences in workers' abilities to recognize queens and regulate their numbers.</text>
</comment>
<evidence type="ECO:0000256" key="9">
    <source>
        <dbReference type="ARBA" id="ARBA00022729"/>
    </source>
</evidence>
<dbReference type="GO" id="GO:0005615">
    <property type="term" value="C:extracellular space"/>
    <property type="evidence" value="ECO:0007669"/>
    <property type="project" value="InterPro"/>
</dbReference>
<protein>
    <recommendedName>
        <fullName evidence="4">Pheromone-binding protein Gp-9</fullName>
    </recommendedName>
    <alternativeName>
        <fullName evidence="13">Putative odorant-binding protein Gp-9</fullName>
    </alternativeName>
</protein>
<proteinExistence type="inferred from homology"/>
<evidence type="ECO:0000256" key="2">
    <source>
        <dbReference type="ARBA" id="ARBA00008098"/>
    </source>
</evidence>
<feature type="non-terminal residue" evidence="14">
    <location>
        <position position="1"/>
    </location>
</feature>
<dbReference type="Proteomes" id="UP000078541">
    <property type="component" value="Unassembled WGS sequence"/>
</dbReference>
<evidence type="ECO:0000256" key="10">
    <source>
        <dbReference type="ARBA" id="ARBA00023106"/>
    </source>
</evidence>
<reference evidence="14 15" key="1">
    <citation type="submission" date="2016-03" db="EMBL/GenBank/DDBJ databases">
        <title>Trachymyrmex septentrionalis WGS genome.</title>
        <authorList>
            <person name="Nygaard S."/>
            <person name="Hu H."/>
            <person name="Boomsma J."/>
            <person name="Zhang G."/>
        </authorList>
    </citation>
    <scope>NUCLEOTIDE SEQUENCE [LARGE SCALE GENOMIC DNA]</scope>
    <source>
        <strain evidence="14">Tsep2-gDNA-1</strain>
        <tissue evidence="14">Whole body</tissue>
    </source>
</reference>
<evidence type="ECO:0000256" key="7">
    <source>
        <dbReference type="ARBA" id="ARBA00022525"/>
    </source>
</evidence>
<evidence type="ECO:0000256" key="12">
    <source>
        <dbReference type="ARBA" id="ARBA00024844"/>
    </source>
</evidence>
<dbReference type="GO" id="GO:0019236">
    <property type="term" value="P:response to pheromone"/>
    <property type="evidence" value="ECO:0007669"/>
    <property type="project" value="UniProtKB-KW"/>
</dbReference>
<keyword evidence="10" id="KW-0590">Pheromone-binding</keyword>
<keyword evidence="7" id="KW-0964">Secreted</keyword>